<dbReference type="PANTHER" id="PTHR36833:SF1">
    <property type="entry name" value="INTEGRAL MEMBRANE TRANSPORT PROTEIN"/>
    <property type="match status" value="1"/>
</dbReference>
<proteinExistence type="predicted"/>
<dbReference type="InterPro" id="IPR010390">
    <property type="entry name" value="ABC-2_transporter-like"/>
</dbReference>
<dbReference type="Pfam" id="PF06182">
    <property type="entry name" value="ABC2_membrane_6"/>
    <property type="match status" value="1"/>
</dbReference>
<feature type="transmembrane region" description="Helical" evidence="1">
    <location>
        <begin position="202"/>
        <end position="225"/>
    </location>
</feature>
<comment type="caution">
    <text evidence="2">The sequence shown here is derived from an EMBL/GenBank/DDBJ whole genome shotgun (WGS) entry which is preliminary data.</text>
</comment>
<keyword evidence="1" id="KW-0472">Membrane</keyword>
<organism evidence="2 3">
    <name type="scientific">Candidatus Woesebacteria bacterium GW2011_GWA1_41_13b</name>
    <dbReference type="NCBI Taxonomy" id="1618555"/>
    <lineage>
        <taxon>Bacteria</taxon>
        <taxon>Candidatus Woeseibacteriota</taxon>
    </lineage>
</organism>
<feature type="transmembrane region" description="Helical" evidence="1">
    <location>
        <begin position="232"/>
        <end position="253"/>
    </location>
</feature>
<evidence type="ECO:0000256" key="1">
    <source>
        <dbReference type="SAM" id="Phobius"/>
    </source>
</evidence>
<feature type="transmembrane region" description="Helical" evidence="1">
    <location>
        <begin position="148"/>
        <end position="174"/>
    </location>
</feature>
<keyword evidence="1" id="KW-0812">Transmembrane</keyword>
<evidence type="ECO:0000313" key="3">
    <source>
        <dbReference type="Proteomes" id="UP000034676"/>
    </source>
</evidence>
<dbReference type="AlphaFoldDB" id="A0A0G0XUP3"/>
<keyword evidence="1" id="KW-1133">Transmembrane helix</keyword>
<protein>
    <submittedName>
        <fullName evidence="2">Conserved membrane protein, multidrug efflux associated</fullName>
    </submittedName>
</protein>
<dbReference type="PANTHER" id="PTHR36833">
    <property type="entry name" value="SLR0610 PROTEIN-RELATED"/>
    <property type="match status" value="1"/>
</dbReference>
<feature type="transmembrane region" description="Helical" evidence="1">
    <location>
        <begin position="20"/>
        <end position="47"/>
    </location>
</feature>
<reference evidence="2 3" key="1">
    <citation type="journal article" date="2015" name="Nature">
        <title>rRNA introns, odd ribosomes, and small enigmatic genomes across a large radiation of phyla.</title>
        <authorList>
            <person name="Brown C.T."/>
            <person name="Hug L.A."/>
            <person name="Thomas B.C."/>
            <person name="Sharon I."/>
            <person name="Castelle C.J."/>
            <person name="Singh A."/>
            <person name="Wilkins M.J."/>
            <person name="Williams K.H."/>
            <person name="Banfield J.F."/>
        </authorList>
    </citation>
    <scope>NUCLEOTIDE SEQUENCE [LARGE SCALE GENOMIC DNA]</scope>
</reference>
<dbReference type="EMBL" id="LCAO01000009">
    <property type="protein sequence ID" value="KKR91612.1"/>
    <property type="molecule type" value="Genomic_DNA"/>
</dbReference>
<evidence type="ECO:0000313" key="2">
    <source>
        <dbReference type="EMBL" id="KKR91612.1"/>
    </source>
</evidence>
<name>A0A0G0XUP3_9BACT</name>
<feature type="transmembrane region" description="Helical" evidence="1">
    <location>
        <begin position="62"/>
        <end position="85"/>
    </location>
</feature>
<sequence length="265" mass="29953">MKKYLEIFWLTNKMWFQSEIAYRVEVIFLFLNTLVLIAATVILYVLIFSQTTTVGDWDLTSMFYLFAVGNVVVSVYTMFAWGPIYHQFRPAIKTGKLDIFLLKPMSPGFLVLTGRFDLSGFARFVPSLGLLIYLLWTSPVQASATQIITFFIFLLTGMGLLYLLIFLIYVAGFWTTSTDYFHHLAWSFISATSQPTSVFPKLVFGIFSTILPVAFAAVIPVRILVGLEPVTLQAYVGLIVILLFFGLISGFAWNRGLRRYGSVSS</sequence>
<accession>A0A0G0XUP3</accession>
<feature type="transmembrane region" description="Helical" evidence="1">
    <location>
        <begin position="120"/>
        <end position="136"/>
    </location>
</feature>
<dbReference type="Proteomes" id="UP000034676">
    <property type="component" value="Unassembled WGS sequence"/>
</dbReference>
<gene>
    <name evidence="2" type="ORF">UU42_C0009G0009</name>
</gene>